<evidence type="ECO:0000259" key="2">
    <source>
        <dbReference type="Pfam" id="PF06911"/>
    </source>
</evidence>
<comment type="caution">
    <text evidence="3">The sequence shown here is derived from an EMBL/GenBank/DDBJ whole genome shotgun (WGS) entry which is preliminary data.</text>
</comment>
<reference evidence="3" key="1">
    <citation type="submission" date="2023-10" db="EMBL/GenBank/DDBJ databases">
        <authorList>
            <person name="Chen Y."/>
            <person name="Shah S."/>
            <person name="Dougan E. K."/>
            <person name="Thang M."/>
            <person name="Chan C."/>
        </authorList>
    </citation>
    <scope>NUCLEOTIDE SEQUENCE [LARGE SCALE GENOMIC DNA]</scope>
</reference>
<feature type="region of interest" description="Disordered" evidence="1">
    <location>
        <begin position="206"/>
        <end position="229"/>
    </location>
</feature>
<accession>A0ABN9VLI3</accession>
<keyword evidence="4" id="KW-1185">Reference proteome</keyword>
<dbReference type="Pfam" id="PF06911">
    <property type="entry name" value="Senescence"/>
    <property type="match status" value="1"/>
</dbReference>
<evidence type="ECO:0000313" key="4">
    <source>
        <dbReference type="Proteomes" id="UP001189429"/>
    </source>
</evidence>
<feature type="domain" description="Senescence" evidence="2">
    <location>
        <begin position="19"/>
        <end position="182"/>
    </location>
</feature>
<evidence type="ECO:0000256" key="1">
    <source>
        <dbReference type="SAM" id="MobiDB-lite"/>
    </source>
</evidence>
<sequence>ECALEVKQPPSRADRLAESLLAGGQKAASSIGHGSERASESLKRQGAAVRQKVGKASEESKVSEGTKLGVTGLKTATGTVVIVTGAVVDGLMDMATEVGKQVTRSPDGEPKADGAVAKVTRAAGQASLQVLEALFKAGDRLAKELCDETAAVVAHRYGQEAGGVTREALDAGRDIGSVVTTFPNAALTATRLTLKASLYTTKGLVEGRTGDFNTNNNSGASSNKTPALK</sequence>
<dbReference type="Proteomes" id="UP001189429">
    <property type="component" value="Unassembled WGS sequence"/>
</dbReference>
<dbReference type="PANTHER" id="PTHR21068:SF43">
    <property type="entry name" value="SPARTIN"/>
    <property type="match status" value="1"/>
</dbReference>
<feature type="region of interest" description="Disordered" evidence="1">
    <location>
        <begin position="21"/>
        <end position="61"/>
    </location>
</feature>
<dbReference type="InterPro" id="IPR045036">
    <property type="entry name" value="Spartin-like"/>
</dbReference>
<feature type="compositionally biased region" description="Polar residues" evidence="1">
    <location>
        <begin position="211"/>
        <end position="229"/>
    </location>
</feature>
<proteinExistence type="predicted"/>
<gene>
    <name evidence="3" type="ORF">PCOR1329_LOCUS59165</name>
</gene>
<feature type="non-terminal residue" evidence="3">
    <location>
        <position position="1"/>
    </location>
</feature>
<feature type="compositionally biased region" description="Basic and acidic residues" evidence="1">
    <location>
        <begin position="34"/>
        <end position="43"/>
    </location>
</feature>
<dbReference type="EMBL" id="CAUYUJ010017369">
    <property type="protein sequence ID" value="CAK0874191.1"/>
    <property type="molecule type" value="Genomic_DNA"/>
</dbReference>
<dbReference type="InterPro" id="IPR009686">
    <property type="entry name" value="Senescence/spartin_C"/>
</dbReference>
<evidence type="ECO:0000313" key="3">
    <source>
        <dbReference type="EMBL" id="CAK0874191.1"/>
    </source>
</evidence>
<name>A0ABN9VLI3_9DINO</name>
<organism evidence="3 4">
    <name type="scientific">Prorocentrum cordatum</name>
    <dbReference type="NCBI Taxonomy" id="2364126"/>
    <lineage>
        <taxon>Eukaryota</taxon>
        <taxon>Sar</taxon>
        <taxon>Alveolata</taxon>
        <taxon>Dinophyceae</taxon>
        <taxon>Prorocentrales</taxon>
        <taxon>Prorocentraceae</taxon>
        <taxon>Prorocentrum</taxon>
    </lineage>
</organism>
<dbReference type="PANTHER" id="PTHR21068">
    <property type="entry name" value="SPARTIN"/>
    <property type="match status" value="1"/>
</dbReference>
<protein>
    <recommendedName>
        <fullName evidence="2">Senescence domain-containing protein</fullName>
    </recommendedName>
</protein>